<accession>A0AAN8D4Z6</accession>
<reference evidence="1 2" key="1">
    <citation type="journal article" date="2023" name="Mol. Biol. Evol.">
        <title>Genomics of Secondarily Temperate Adaptation in the Only Non-Antarctic Icefish.</title>
        <authorList>
            <person name="Rivera-Colon A.G."/>
            <person name="Rayamajhi N."/>
            <person name="Minhas B.F."/>
            <person name="Madrigal G."/>
            <person name="Bilyk K.T."/>
            <person name="Yoon V."/>
            <person name="Hune M."/>
            <person name="Gregory S."/>
            <person name="Cheng C.H.C."/>
            <person name="Catchen J.M."/>
        </authorList>
    </citation>
    <scope>NUCLEOTIDE SEQUENCE [LARGE SCALE GENOMIC DNA]</scope>
    <source>
        <strain evidence="1">JC2023a</strain>
    </source>
</reference>
<organism evidence="1 2">
    <name type="scientific">Champsocephalus esox</name>
    <name type="common">pike icefish</name>
    <dbReference type="NCBI Taxonomy" id="159716"/>
    <lineage>
        <taxon>Eukaryota</taxon>
        <taxon>Metazoa</taxon>
        <taxon>Chordata</taxon>
        <taxon>Craniata</taxon>
        <taxon>Vertebrata</taxon>
        <taxon>Euteleostomi</taxon>
        <taxon>Actinopterygii</taxon>
        <taxon>Neopterygii</taxon>
        <taxon>Teleostei</taxon>
        <taxon>Neoteleostei</taxon>
        <taxon>Acanthomorphata</taxon>
        <taxon>Eupercaria</taxon>
        <taxon>Perciformes</taxon>
        <taxon>Notothenioidei</taxon>
        <taxon>Channichthyidae</taxon>
        <taxon>Champsocephalus</taxon>
    </lineage>
</organism>
<evidence type="ECO:0000313" key="1">
    <source>
        <dbReference type="EMBL" id="KAK5915389.1"/>
    </source>
</evidence>
<gene>
    <name evidence="1" type="ORF">CesoFtcFv8_000982</name>
</gene>
<sequence>MRLCFTGTGYGMARHKAVCCGATGRPPPSPPCSGVRRHGEVLQPAAIVNHCKGAKTGCYGISIPPETQG</sequence>
<dbReference type="Proteomes" id="UP001335648">
    <property type="component" value="Unassembled WGS sequence"/>
</dbReference>
<keyword evidence="2" id="KW-1185">Reference proteome</keyword>
<protein>
    <submittedName>
        <fullName evidence="1">Uncharacterized protein</fullName>
    </submittedName>
</protein>
<name>A0AAN8D4Z6_9TELE</name>
<evidence type="ECO:0000313" key="2">
    <source>
        <dbReference type="Proteomes" id="UP001335648"/>
    </source>
</evidence>
<proteinExistence type="predicted"/>
<dbReference type="EMBL" id="JAULUE010002046">
    <property type="protein sequence ID" value="KAK5915389.1"/>
    <property type="molecule type" value="Genomic_DNA"/>
</dbReference>
<dbReference type="AlphaFoldDB" id="A0AAN8D4Z6"/>
<comment type="caution">
    <text evidence="1">The sequence shown here is derived from an EMBL/GenBank/DDBJ whole genome shotgun (WGS) entry which is preliminary data.</text>
</comment>